<dbReference type="EMBL" id="CP001874">
    <property type="protein sequence ID" value="ADG86826.1"/>
    <property type="molecule type" value="Genomic_DNA"/>
</dbReference>
<sequence length="82" mass="8833">MDLEQIAAKYPGWVIWRGASEAGPGAWYATRRGTSLSYEQLNAGLEQTVCGDDASALVVELERQAKIAARLAAEQGAKGRPR</sequence>
<dbReference type="OrthoDB" id="3431467at2"/>
<gene>
    <name evidence="1" type="ordered locus">Tbis_0090</name>
</gene>
<accession>D6Y291</accession>
<dbReference type="STRING" id="469371.Tbis_0090"/>
<evidence type="ECO:0000313" key="1">
    <source>
        <dbReference type="EMBL" id="ADG86826.1"/>
    </source>
</evidence>
<dbReference type="AlphaFoldDB" id="D6Y291"/>
<dbReference type="KEGG" id="tbi:Tbis_0090"/>
<proteinExistence type="predicted"/>
<organism evidence="1 2">
    <name type="scientific">Thermobispora bispora (strain ATCC 19993 / DSM 43833 / CBS 139.67 / JCM 10125 / KCTC 9307 / NBRC 14880 / R51)</name>
    <dbReference type="NCBI Taxonomy" id="469371"/>
    <lineage>
        <taxon>Bacteria</taxon>
        <taxon>Bacillati</taxon>
        <taxon>Actinomycetota</taxon>
        <taxon>Actinomycetes</taxon>
        <taxon>Streptosporangiales</taxon>
        <taxon>Streptosporangiaceae</taxon>
        <taxon>Thermobispora</taxon>
    </lineage>
</organism>
<name>D6Y291_THEBD</name>
<evidence type="ECO:0000313" key="2">
    <source>
        <dbReference type="Proteomes" id="UP000006640"/>
    </source>
</evidence>
<reference evidence="1 2" key="1">
    <citation type="submission" date="2010-01" db="EMBL/GenBank/DDBJ databases">
        <title>The complete genome of Thermobispora bispora DSM 43833.</title>
        <authorList>
            <consortium name="US DOE Joint Genome Institute (JGI-PGF)"/>
            <person name="Lucas S."/>
            <person name="Copeland A."/>
            <person name="Lapidus A."/>
            <person name="Glavina del Rio T."/>
            <person name="Dalin E."/>
            <person name="Tice H."/>
            <person name="Bruce D."/>
            <person name="Goodwin L."/>
            <person name="Pitluck S."/>
            <person name="Kyrpides N."/>
            <person name="Mavromatis K."/>
            <person name="Ivanova N."/>
            <person name="Mikhailova N."/>
            <person name="Chertkov O."/>
            <person name="Brettin T."/>
            <person name="Detter J.C."/>
            <person name="Han C."/>
            <person name="Larimer F."/>
            <person name="Land M."/>
            <person name="Hauser L."/>
            <person name="Markowitz V."/>
            <person name="Cheng J.-F."/>
            <person name="Hugenholtz P."/>
            <person name="Woyke T."/>
            <person name="Wu D."/>
            <person name="Jando M."/>
            <person name="Schneider S."/>
            <person name="Klenk H.-P."/>
            <person name="Eisen J.A."/>
        </authorList>
    </citation>
    <scope>NUCLEOTIDE SEQUENCE [LARGE SCALE GENOMIC DNA]</scope>
    <source>
        <strain evidence="2">ATCC 19993 / DSM 43833 / CBS 139.67 / JCM 10125 / KCTC 9307 / NBRC 14880 / R51</strain>
    </source>
</reference>
<dbReference type="RefSeq" id="WP_013130359.1">
    <property type="nucleotide sequence ID" value="NC_014165.1"/>
</dbReference>
<dbReference type="Proteomes" id="UP000006640">
    <property type="component" value="Chromosome"/>
</dbReference>
<dbReference type="HOGENOM" id="CLU_194674_0_0_11"/>
<protein>
    <submittedName>
        <fullName evidence="1">Uncharacterized protein</fullName>
    </submittedName>
</protein>
<keyword evidence="2" id="KW-1185">Reference proteome</keyword>